<dbReference type="SUPFAM" id="SSF81321">
    <property type="entry name" value="Family A G protein-coupled receptor-like"/>
    <property type="match status" value="1"/>
</dbReference>
<evidence type="ECO:0000256" key="5">
    <source>
        <dbReference type="ARBA" id="ARBA00023136"/>
    </source>
</evidence>
<dbReference type="GO" id="GO:0043005">
    <property type="term" value="C:neuron projection"/>
    <property type="evidence" value="ECO:0007669"/>
    <property type="project" value="TreeGrafter"/>
</dbReference>
<comment type="subcellular location">
    <subcellularLocation>
        <location evidence="1">Membrane</location>
        <topology evidence="1">Multi-pass membrane protein</topology>
    </subcellularLocation>
</comment>
<reference evidence="10" key="1">
    <citation type="submission" date="2025-08" db="UniProtKB">
        <authorList>
            <consortium name="Ensembl"/>
        </authorList>
    </citation>
    <scope>IDENTIFICATION</scope>
</reference>
<feature type="domain" description="G-protein coupled receptors family 1 profile" evidence="9">
    <location>
        <begin position="70"/>
        <end position="272"/>
    </location>
</feature>
<dbReference type="Proteomes" id="UP000694388">
    <property type="component" value="Unplaced"/>
</dbReference>
<dbReference type="PANTHER" id="PTHR24235:SF29">
    <property type="entry name" value="GH23382P"/>
    <property type="match status" value="1"/>
</dbReference>
<dbReference type="PRINTS" id="PR01018">
    <property type="entry name" value="PRPRECEPTOR"/>
</dbReference>
<evidence type="ECO:0000256" key="2">
    <source>
        <dbReference type="ARBA" id="ARBA00022692"/>
    </source>
</evidence>
<feature type="transmembrane region" description="Helical" evidence="8">
    <location>
        <begin position="90"/>
        <end position="115"/>
    </location>
</feature>
<keyword evidence="4" id="KW-0297">G-protein coupled receptor</keyword>
<evidence type="ECO:0000259" key="9">
    <source>
        <dbReference type="PROSITE" id="PS50262"/>
    </source>
</evidence>
<evidence type="ECO:0000313" key="11">
    <source>
        <dbReference type="Proteomes" id="UP000694388"/>
    </source>
</evidence>
<dbReference type="InterPro" id="IPR001402">
    <property type="entry name" value="Prolrel_pep_rcpt"/>
</dbReference>
<feature type="transmembrane region" description="Helical" evidence="8">
    <location>
        <begin position="57"/>
        <end position="78"/>
    </location>
</feature>
<feature type="transmembrane region" description="Helical" evidence="8">
    <location>
        <begin position="127"/>
        <end position="150"/>
    </location>
</feature>
<evidence type="ECO:0000313" key="10">
    <source>
        <dbReference type="Ensembl" id="ENSEBUP00000025121.1"/>
    </source>
</evidence>
<evidence type="ECO:0000256" key="4">
    <source>
        <dbReference type="ARBA" id="ARBA00023040"/>
    </source>
</evidence>
<proteinExistence type="predicted"/>
<keyword evidence="5 8" id="KW-0472">Membrane</keyword>
<dbReference type="PANTHER" id="PTHR24235">
    <property type="entry name" value="NEUROPEPTIDE Y RECEPTOR"/>
    <property type="match status" value="1"/>
</dbReference>
<dbReference type="InterPro" id="IPR000276">
    <property type="entry name" value="GPCR_Rhodpsn"/>
</dbReference>
<dbReference type="GO" id="GO:0042923">
    <property type="term" value="F:neuropeptide binding"/>
    <property type="evidence" value="ECO:0007669"/>
    <property type="project" value="TreeGrafter"/>
</dbReference>
<organism evidence="10 11">
    <name type="scientific">Eptatretus burgeri</name>
    <name type="common">Inshore hagfish</name>
    <dbReference type="NCBI Taxonomy" id="7764"/>
    <lineage>
        <taxon>Eukaryota</taxon>
        <taxon>Metazoa</taxon>
        <taxon>Chordata</taxon>
        <taxon>Craniata</taxon>
        <taxon>Vertebrata</taxon>
        <taxon>Cyclostomata</taxon>
        <taxon>Myxini</taxon>
        <taxon>Myxiniformes</taxon>
        <taxon>Myxinidae</taxon>
        <taxon>Eptatretinae</taxon>
        <taxon>Eptatretus</taxon>
    </lineage>
</organism>
<dbReference type="Ensembl" id="ENSEBUT00000025697.1">
    <property type="protein sequence ID" value="ENSEBUP00000025121.1"/>
    <property type="gene ID" value="ENSEBUG00000015493.1"/>
</dbReference>
<evidence type="ECO:0000256" key="3">
    <source>
        <dbReference type="ARBA" id="ARBA00022989"/>
    </source>
</evidence>
<sequence length="325" mass="37728">MQGSVERGMELGMEWNVKMPEQTQSWQRVDDFDTLLQDTSEQFWGLQLIHTVKPFIVLWYTIVVVVGIMGNLLLIIVICRVKKMHNVTNLLIGNLAVSDLLMCATCVPLTLAYIFNPRGWVFGRFTCYFVFFMQPVSVYVSIFTLTIIAVDRFIVAMYPLQKRIVLPMCGGVLQMIYAYSMLLLTFVLPLITISLFYLKIFAKLKKRIIPGTTFCMMVLVVMVFGLCWFPLNVFNVLQDIDIDLIDTRFFNLVQLLCHWVAMSSACYNPFIYAWLHNRFRAELKKMLMCRPKIEPSNDFCDFSLCTDVNICQRAKFYLNTSPGRY</sequence>
<keyword evidence="11" id="KW-1185">Reference proteome</keyword>
<dbReference type="AlphaFoldDB" id="A0A8C4X0U1"/>
<feature type="transmembrane region" description="Helical" evidence="8">
    <location>
        <begin position="251"/>
        <end position="275"/>
    </location>
</feature>
<accession>A0A8C4X0U1</accession>
<feature type="transmembrane region" description="Helical" evidence="8">
    <location>
        <begin position="176"/>
        <end position="198"/>
    </location>
</feature>
<dbReference type="GeneTree" id="ENSGT00940000164128"/>
<dbReference type="OMA" id="EFWFHMK"/>
<keyword evidence="3 8" id="KW-1133">Transmembrane helix</keyword>
<dbReference type="PROSITE" id="PS50262">
    <property type="entry name" value="G_PROTEIN_RECEP_F1_2"/>
    <property type="match status" value="1"/>
</dbReference>
<keyword evidence="6" id="KW-0675">Receptor</keyword>
<evidence type="ECO:0000256" key="6">
    <source>
        <dbReference type="ARBA" id="ARBA00023170"/>
    </source>
</evidence>
<dbReference type="Pfam" id="PF00001">
    <property type="entry name" value="7tm_1"/>
    <property type="match status" value="2"/>
</dbReference>
<dbReference type="GO" id="GO:0005886">
    <property type="term" value="C:plasma membrane"/>
    <property type="evidence" value="ECO:0007669"/>
    <property type="project" value="TreeGrafter"/>
</dbReference>
<dbReference type="Gene3D" id="1.20.1070.10">
    <property type="entry name" value="Rhodopsin 7-helix transmembrane proteins"/>
    <property type="match status" value="2"/>
</dbReference>
<dbReference type="GO" id="GO:0004983">
    <property type="term" value="F:neuropeptide Y receptor activity"/>
    <property type="evidence" value="ECO:0007669"/>
    <property type="project" value="InterPro"/>
</dbReference>
<reference evidence="10" key="2">
    <citation type="submission" date="2025-09" db="UniProtKB">
        <authorList>
            <consortium name="Ensembl"/>
        </authorList>
    </citation>
    <scope>IDENTIFICATION</scope>
</reference>
<dbReference type="SMART" id="SM01381">
    <property type="entry name" value="7TM_GPCR_Srsx"/>
    <property type="match status" value="1"/>
</dbReference>
<dbReference type="PRINTS" id="PR00237">
    <property type="entry name" value="GPCRRHODOPSN"/>
</dbReference>
<keyword evidence="7" id="KW-0807">Transducer</keyword>
<feature type="transmembrane region" description="Helical" evidence="8">
    <location>
        <begin position="210"/>
        <end position="231"/>
    </location>
</feature>
<evidence type="ECO:0000256" key="8">
    <source>
        <dbReference type="SAM" id="Phobius"/>
    </source>
</evidence>
<evidence type="ECO:0000256" key="1">
    <source>
        <dbReference type="ARBA" id="ARBA00004141"/>
    </source>
</evidence>
<name>A0A8C4X0U1_EPTBU</name>
<keyword evidence="2 8" id="KW-0812">Transmembrane</keyword>
<evidence type="ECO:0000256" key="7">
    <source>
        <dbReference type="ARBA" id="ARBA00023224"/>
    </source>
</evidence>
<dbReference type="InterPro" id="IPR017452">
    <property type="entry name" value="GPCR_Rhodpsn_7TM"/>
</dbReference>
<protein>
    <submittedName>
        <fullName evidence="10">Prolactin releasing hormone 2 receptor</fullName>
    </submittedName>
</protein>